<evidence type="ECO:0000313" key="2">
    <source>
        <dbReference type="EMBL" id="TJZ73857.1"/>
    </source>
</evidence>
<proteinExistence type="predicted"/>
<dbReference type="RefSeq" id="WP_136773219.1">
    <property type="nucleotide sequence ID" value="NZ_CP156074.1"/>
</dbReference>
<accession>A0A4U0PZ29</accession>
<keyword evidence="1" id="KW-0472">Membrane</keyword>
<evidence type="ECO:0000256" key="1">
    <source>
        <dbReference type="SAM" id="Phobius"/>
    </source>
</evidence>
<evidence type="ECO:0000313" key="3">
    <source>
        <dbReference type="Proteomes" id="UP000310016"/>
    </source>
</evidence>
<name>A0A4U0PZ29_9NEIS</name>
<keyword evidence="3" id="KW-1185">Reference proteome</keyword>
<keyword evidence="1" id="KW-1133">Transmembrane helix</keyword>
<reference evidence="2 3" key="1">
    <citation type="submission" date="2019-04" db="EMBL/GenBank/DDBJ databases">
        <title>Chitiniphilus eburnea sp. nov., a novel chitinolytic bacterium isolated from aquaculture sludge.</title>
        <authorList>
            <person name="Sheng M."/>
        </authorList>
    </citation>
    <scope>NUCLEOTIDE SEQUENCE [LARGE SCALE GENOMIC DNA]</scope>
    <source>
        <strain evidence="2 3">HX-2-15</strain>
    </source>
</reference>
<comment type="caution">
    <text evidence="2">The sequence shown here is derived from an EMBL/GenBank/DDBJ whole genome shotgun (WGS) entry which is preliminary data.</text>
</comment>
<dbReference type="EMBL" id="SUMF01000008">
    <property type="protein sequence ID" value="TJZ73857.1"/>
    <property type="molecule type" value="Genomic_DNA"/>
</dbReference>
<dbReference type="Proteomes" id="UP000310016">
    <property type="component" value="Unassembled WGS sequence"/>
</dbReference>
<dbReference type="AlphaFoldDB" id="A0A4U0PZ29"/>
<protein>
    <submittedName>
        <fullName evidence="2">NfeD family protein</fullName>
    </submittedName>
</protein>
<feature type="transmembrane region" description="Helical" evidence="1">
    <location>
        <begin position="43"/>
        <end position="64"/>
    </location>
</feature>
<keyword evidence="1" id="KW-0812">Transmembrane</keyword>
<dbReference type="OrthoDB" id="5654021at2"/>
<organism evidence="2 3">
    <name type="scientific">Chitiniphilus eburneus</name>
    <dbReference type="NCBI Taxonomy" id="2571148"/>
    <lineage>
        <taxon>Bacteria</taxon>
        <taxon>Pseudomonadati</taxon>
        <taxon>Pseudomonadota</taxon>
        <taxon>Betaproteobacteria</taxon>
        <taxon>Neisseriales</taxon>
        <taxon>Chitinibacteraceae</taxon>
        <taxon>Chitiniphilus</taxon>
    </lineage>
</organism>
<sequence length="152" mass="16198">MSAVTWWLIAALALAGMEMLTGTFYLLAIAAGAAFGALAALTGIPPAGQIAIAALFSLIALGGLKHWKRKTAATLPPEQSLDIGHIVLVENWLDATRARVRHRGTQWDAELRPPLTGPVDAELRIVAQRGATLILDLAYPRSESQQQESPAP</sequence>
<gene>
    <name evidence="2" type="ORF">FAZ21_09565</name>
</gene>